<dbReference type="NCBIfam" id="TIGR01682">
    <property type="entry name" value="moaD"/>
    <property type="match status" value="1"/>
</dbReference>
<dbReference type="GO" id="GO:1990133">
    <property type="term" value="C:molybdopterin adenylyltransferase complex"/>
    <property type="evidence" value="ECO:0007669"/>
    <property type="project" value="TreeGrafter"/>
</dbReference>
<dbReference type="InterPro" id="IPR012675">
    <property type="entry name" value="Beta-grasp_dom_sf"/>
</dbReference>
<dbReference type="CDD" id="cd00754">
    <property type="entry name" value="Ubl_MoaD"/>
    <property type="match status" value="1"/>
</dbReference>
<evidence type="ECO:0000313" key="4">
    <source>
        <dbReference type="EMBL" id="PQJ52313.1"/>
    </source>
</evidence>
<proteinExistence type="inferred from homology"/>
<dbReference type="Gene3D" id="3.10.20.30">
    <property type="match status" value="1"/>
</dbReference>
<protein>
    <recommendedName>
        <fullName evidence="3">Molybdopterin synthase sulfur carrier subunit</fullName>
    </recommendedName>
</protein>
<dbReference type="AlphaFoldDB" id="A0A2S7UQV5"/>
<dbReference type="PANTHER" id="PTHR33359:SF1">
    <property type="entry name" value="MOLYBDOPTERIN SYNTHASE SULFUR CARRIER SUBUNIT"/>
    <property type="match status" value="1"/>
</dbReference>
<organism evidence="4 5">
    <name type="scientific">Psychrosphaera saromensis</name>
    <dbReference type="NCBI Taxonomy" id="716813"/>
    <lineage>
        <taxon>Bacteria</taxon>
        <taxon>Pseudomonadati</taxon>
        <taxon>Pseudomonadota</taxon>
        <taxon>Gammaproteobacteria</taxon>
        <taxon>Alteromonadales</taxon>
        <taxon>Pseudoalteromonadaceae</taxon>
        <taxon>Psychrosphaera</taxon>
    </lineage>
</organism>
<dbReference type="OrthoDB" id="9801945at2"/>
<keyword evidence="1" id="KW-0547">Nucleotide-binding</keyword>
<comment type="similarity">
    <text evidence="2">Belongs to the MoaD family.</text>
</comment>
<evidence type="ECO:0000256" key="2">
    <source>
        <dbReference type="ARBA" id="ARBA00024200"/>
    </source>
</evidence>
<accession>A0A2S7UQV5</accession>
<dbReference type="NCBIfam" id="NF008347">
    <property type="entry name" value="PRK11130.1"/>
    <property type="match status" value="1"/>
</dbReference>
<dbReference type="RefSeq" id="WP_105050772.1">
    <property type="nucleotide sequence ID" value="NZ_BMYG01000005.1"/>
</dbReference>
<dbReference type="GO" id="GO:0006777">
    <property type="term" value="P:Mo-molybdopterin cofactor biosynthetic process"/>
    <property type="evidence" value="ECO:0007669"/>
    <property type="project" value="InterPro"/>
</dbReference>
<dbReference type="EMBL" id="MSCH01000003">
    <property type="protein sequence ID" value="PQJ52313.1"/>
    <property type="molecule type" value="Genomic_DNA"/>
</dbReference>
<dbReference type="InterPro" id="IPR003749">
    <property type="entry name" value="ThiS/MoaD-like"/>
</dbReference>
<dbReference type="SUPFAM" id="SSF54285">
    <property type="entry name" value="MoaD/ThiS"/>
    <property type="match status" value="1"/>
</dbReference>
<dbReference type="InterPro" id="IPR016155">
    <property type="entry name" value="Mopterin_synth/thiamin_S_b"/>
</dbReference>
<name>A0A2S7UQV5_9GAMM</name>
<dbReference type="PANTHER" id="PTHR33359">
    <property type="entry name" value="MOLYBDOPTERIN SYNTHASE SULFUR CARRIER SUBUNIT"/>
    <property type="match status" value="1"/>
</dbReference>
<dbReference type="Pfam" id="PF02597">
    <property type="entry name" value="ThiS"/>
    <property type="match status" value="1"/>
</dbReference>
<evidence type="ECO:0000313" key="5">
    <source>
        <dbReference type="Proteomes" id="UP000239007"/>
    </source>
</evidence>
<comment type="caution">
    <text evidence="4">The sequence shown here is derived from an EMBL/GenBank/DDBJ whole genome shotgun (WGS) entry which is preliminary data.</text>
</comment>
<keyword evidence="5" id="KW-1185">Reference proteome</keyword>
<dbReference type="GO" id="GO:0000166">
    <property type="term" value="F:nucleotide binding"/>
    <property type="evidence" value="ECO:0007669"/>
    <property type="project" value="UniProtKB-KW"/>
</dbReference>
<sequence>MIKVLFFAQLREQLNCAELTINLAEDTRFTAVSTLEQLRTELALTDDNWQSCLQTGKLLMAVNQTIVDGNQVLKDGDEVAFFPPVTGG</sequence>
<gene>
    <name evidence="4" type="primary">moaD</name>
    <name evidence="4" type="ORF">BTO11_00670</name>
</gene>
<evidence type="ECO:0000256" key="3">
    <source>
        <dbReference type="ARBA" id="ARBA00024247"/>
    </source>
</evidence>
<reference evidence="4 5" key="1">
    <citation type="submission" date="2016-12" db="EMBL/GenBank/DDBJ databases">
        <title>Diversity of luminous bacteria.</title>
        <authorList>
            <person name="Yoshizawa S."/>
            <person name="Kogure K."/>
        </authorList>
    </citation>
    <scope>NUCLEOTIDE SEQUENCE [LARGE SCALE GENOMIC DNA]</scope>
    <source>
        <strain evidence="4 5">SA4-48</strain>
    </source>
</reference>
<dbReference type="Proteomes" id="UP000239007">
    <property type="component" value="Unassembled WGS sequence"/>
</dbReference>
<evidence type="ECO:0000256" key="1">
    <source>
        <dbReference type="ARBA" id="ARBA00022741"/>
    </source>
</evidence>
<dbReference type="InterPro" id="IPR044672">
    <property type="entry name" value="MOCS2A"/>
</dbReference>